<keyword evidence="2" id="KW-1133">Transmembrane helix</keyword>
<evidence type="ECO:0000313" key="3">
    <source>
        <dbReference type="EMBL" id="MBB6179471.1"/>
    </source>
</evidence>
<dbReference type="Proteomes" id="UP000535501">
    <property type="component" value="Unassembled WGS sequence"/>
</dbReference>
<evidence type="ECO:0000313" key="4">
    <source>
        <dbReference type="Proteomes" id="UP000535501"/>
    </source>
</evidence>
<organism evidence="3 4">
    <name type="scientific">Pseudorhizobium flavum</name>
    <dbReference type="NCBI Taxonomy" id="1335061"/>
    <lineage>
        <taxon>Bacteria</taxon>
        <taxon>Pseudomonadati</taxon>
        <taxon>Pseudomonadota</taxon>
        <taxon>Alphaproteobacteria</taxon>
        <taxon>Hyphomicrobiales</taxon>
        <taxon>Rhizobiaceae</taxon>
        <taxon>Rhizobium/Agrobacterium group</taxon>
        <taxon>Pseudorhizobium</taxon>
    </lineage>
</organism>
<dbReference type="EMBL" id="JACHEJ010000002">
    <property type="protein sequence ID" value="MBB6179471.1"/>
    <property type="molecule type" value="Genomic_DNA"/>
</dbReference>
<dbReference type="RefSeq" id="WP_077546060.1">
    <property type="nucleotide sequence ID" value="NZ_JACHEJ010000002.1"/>
</dbReference>
<feature type="transmembrane region" description="Helical" evidence="2">
    <location>
        <begin position="49"/>
        <end position="73"/>
    </location>
</feature>
<evidence type="ECO:0000256" key="2">
    <source>
        <dbReference type="SAM" id="Phobius"/>
    </source>
</evidence>
<keyword evidence="4" id="KW-1185">Reference proteome</keyword>
<feature type="region of interest" description="Disordered" evidence="1">
    <location>
        <begin position="324"/>
        <end position="348"/>
    </location>
</feature>
<comment type="caution">
    <text evidence="3">The sequence shown here is derived from an EMBL/GenBank/DDBJ whole genome shotgun (WGS) entry which is preliminary data.</text>
</comment>
<accession>A0A7W9YYN5</accession>
<reference evidence="3 4" key="1">
    <citation type="submission" date="2020-08" db="EMBL/GenBank/DDBJ databases">
        <title>Genomic Encyclopedia of Type Strains, Phase IV (KMG-IV): sequencing the most valuable type-strain genomes for metagenomic binning, comparative biology and taxonomic classification.</title>
        <authorList>
            <person name="Goeker M."/>
        </authorList>
    </citation>
    <scope>NUCLEOTIDE SEQUENCE [LARGE SCALE GENOMIC DNA]</scope>
    <source>
        <strain evidence="3 4">DSM 102134</strain>
    </source>
</reference>
<proteinExistence type="predicted"/>
<keyword evidence="2" id="KW-0812">Transmembrane</keyword>
<keyword evidence="2" id="KW-0472">Membrane</keyword>
<protein>
    <submittedName>
        <fullName evidence="3">Uncharacterized protein</fullName>
    </submittedName>
</protein>
<feature type="transmembrane region" description="Helical" evidence="2">
    <location>
        <begin position="153"/>
        <end position="175"/>
    </location>
</feature>
<sequence length="348" mass="38524">MFRIFMRRWITDRQTRRRDQYAALLAIVGLLCALLTLTFMILSQFPGRFGAVGLGGVILFAAAAAGGGLGFLFSVPRVLSTGEAGPNGADRKEGEGKEVKADRLLGSNTNLERISEWLTTMIVGVGLSQITSVGEHMAALTAFLAGHHDSTTLAAAGPFILIVGLVGGFIFLYLYTRLYLSPLFLYVETLISKPGQEEVPTQEDRIRTLARELSEKTGASFFRYIADRDSISLDNTMHVLSALLYEDDGYRTVLEIGDELQETLAAEMPRFWYIMAAANGQLHHQLLSRGEAKPELEDARKAVLKASQMAVSLDPNYKRRLLELSRPGSRDDDLQDFTDDPDFKKIVR</sequence>
<name>A0A7W9YYN5_9HYPH</name>
<dbReference type="AlphaFoldDB" id="A0A7W9YYN5"/>
<feature type="transmembrane region" description="Helical" evidence="2">
    <location>
        <begin position="21"/>
        <end position="43"/>
    </location>
</feature>
<gene>
    <name evidence="3" type="ORF">HNQ75_001425</name>
</gene>
<evidence type="ECO:0000256" key="1">
    <source>
        <dbReference type="SAM" id="MobiDB-lite"/>
    </source>
</evidence>